<accession>A0A100WDV5</accession>
<gene>
    <name evidence="1" type="ORF">RMCC_3738</name>
</gene>
<reference evidence="2" key="2">
    <citation type="submission" date="2016-02" db="EMBL/GenBank/DDBJ databases">
        <title>Draft genome sequence of five rapidly growing Mycobacterium species.</title>
        <authorList>
            <person name="Katahira K."/>
            <person name="Gotou Y."/>
            <person name="Iida K."/>
            <person name="Ogura Y."/>
            <person name="Hayashi T."/>
        </authorList>
    </citation>
    <scope>NUCLEOTIDE SEQUENCE [LARGE SCALE GENOMIC DNA]</scope>
    <source>
        <strain evidence="2">JCM15298</strain>
    </source>
</reference>
<dbReference type="RefSeq" id="WP_062657751.1">
    <property type="nucleotide sequence ID" value="NZ_BCSY01000058.1"/>
</dbReference>
<proteinExistence type="predicted"/>
<name>A0A100WDV5_MYCCR</name>
<dbReference type="AlphaFoldDB" id="A0A100WDV5"/>
<comment type="caution">
    <text evidence="1">The sequence shown here is derived from an EMBL/GenBank/DDBJ whole genome shotgun (WGS) entry which is preliminary data.</text>
</comment>
<dbReference type="EMBL" id="BCSY01000058">
    <property type="protein sequence ID" value="GAS96772.1"/>
    <property type="molecule type" value="Genomic_DNA"/>
</dbReference>
<keyword evidence="2" id="KW-1185">Reference proteome</keyword>
<organism evidence="1 2">
    <name type="scientific">Mycolicibacterium canariasense</name>
    <name type="common">Mycobacterium canariasense</name>
    <dbReference type="NCBI Taxonomy" id="228230"/>
    <lineage>
        <taxon>Bacteria</taxon>
        <taxon>Bacillati</taxon>
        <taxon>Actinomycetota</taxon>
        <taxon>Actinomycetes</taxon>
        <taxon>Mycobacteriales</taxon>
        <taxon>Mycobacteriaceae</taxon>
        <taxon>Mycolicibacterium</taxon>
    </lineage>
</organism>
<protein>
    <submittedName>
        <fullName evidence="1">Phosphoglucosamine mutase</fullName>
    </submittedName>
</protein>
<sequence>MMLSLAIYTFGEFGGSSVRSRDVSAAEADAALEEATRDAERDSGRVRSAYSGDLGRGFQVGNGLDPTYKLILLSRY</sequence>
<reference evidence="2" key="1">
    <citation type="journal article" date="2016" name="Genome Announc.">
        <title>Draft Genome Sequences of Five Rapidly Growing Mycobacterium Species, M. thermoresistibile, M. fortuitum subsp. acetamidolyticum, M. canariasense, M. brisbanense, and M. novocastrense.</title>
        <authorList>
            <person name="Katahira K."/>
            <person name="Ogura Y."/>
            <person name="Gotoh Y."/>
            <person name="Hayashi T."/>
        </authorList>
    </citation>
    <scope>NUCLEOTIDE SEQUENCE [LARGE SCALE GENOMIC DNA]</scope>
    <source>
        <strain evidence="2">JCM15298</strain>
    </source>
</reference>
<evidence type="ECO:0000313" key="2">
    <source>
        <dbReference type="Proteomes" id="UP000069443"/>
    </source>
</evidence>
<evidence type="ECO:0000313" key="1">
    <source>
        <dbReference type="EMBL" id="GAS96772.1"/>
    </source>
</evidence>
<dbReference type="Proteomes" id="UP000069443">
    <property type="component" value="Unassembled WGS sequence"/>
</dbReference>